<evidence type="ECO:0000313" key="2">
    <source>
        <dbReference type="EMBL" id="KAE8656761.1"/>
    </source>
</evidence>
<dbReference type="InterPro" id="IPR027417">
    <property type="entry name" value="P-loop_NTPase"/>
</dbReference>
<gene>
    <name evidence="2" type="ORF">F3Y22_tig00116997pilonHSYRG00299</name>
</gene>
<proteinExistence type="predicted"/>
<feature type="region of interest" description="Disordered" evidence="1">
    <location>
        <begin position="732"/>
        <end position="751"/>
    </location>
</feature>
<reference evidence="2" key="1">
    <citation type="submission" date="2019-09" db="EMBL/GenBank/DDBJ databases">
        <title>Draft genome information of white flower Hibiscus syriacus.</title>
        <authorList>
            <person name="Kim Y.-M."/>
        </authorList>
    </citation>
    <scope>NUCLEOTIDE SEQUENCE [LARGE SCALE GENOMIC DNA]</scope>
    <source>
        <strain evidence="2">YM2019G1</strain>
    </source>
</reference>
<comment type="caution">
    <text evidence="2">The sequence shown here is derived from an EMBL/GenBank/DDBJ whole genome shotgun (WGS) entry which is preliminary data.</text>
</comment>
<evidence type="ECO:0000256" key="1">
    <source>
        <dbReference type="SAM" id="MobiDB-lite"/>
    </source>
</evidence>
<feature type="region of interest" description="Disordered" evidence="1">
    <location>
        <begin position="372"/>
        <end position="397"/>
    </location>
</feature>
<dbReference type="AlphaFoldDB" id="A0A6A2WGA1"/>
<keyword evidence="3" id="KW-1185">Reference proteome</keyword>
<sequence>MPTSVTTARQFLTQEAARVRRGCGRSTSKEPCTNDITPRGVGAAFLTFITLSEMHVHEHVAARTRPCFNSARWSFALEFHSTVYFHGNARESLKSWLEEREKSIACWGLCYEALRAFTESLKKGKSGFLDGDLAGLTVISIEKEIHEGKLDSVEIYTMFSDKFPNIEKDWDLLVACYLFQEFFRWAYSPVEEMEKQYLCPSSYRMNEILIYPKWKKHRCRYTTAGALEHLTLFRLLDLTCSWYSYSLMRSFVPFGGLFPAPSDLKSPLSARNQSIPRCKLCNDKYEQEVDAVMKAGSAVSDANQYQRTRLLCYRWQMLDKQGEDAAKTNGGESMLSAEVLGLQEKWNICRRLHHTPTFPKFGINRYMSRVPDTEQRSGDDLSIDESPFPNQSPSRQVHMEKTFLPKSTASISCTLKGRNMNFHSGLHVDVPSLAQQTDKGVPWFHHPQQSLSSCSGRTPSSFVPPVTTDLELGTIYGSTSQESNTTKLLNHKEHLHHFSGSVSAEFDANSETTTYQFAQSLSCSGPTSGEQFDLGDYKSTRKALAEKVGWQDEAINSVSQAVSQLRHRNRSSLGMNCKGGNWLTFLGPDRIGKIRIASALADILFGSQESLVSVDLSSQDKVGTSNSIFECRGLNGYDADYGVQHSLDMAIRTGKFLDSCGRAISINNMVLITSAITKSVGVTTIKEAPTSISANKRKPINTAESSEVAEERAHKVPRSCLDLNFPVDVGDDDDTGLGQSKSDSLSESSEHKKEALEDWISKVVGGSLAEAGQSTISLLNLL</sequence>
<dbReference type="Proteomes" id="UP000436088">
    <property type="component" value="Unassembled WGS sequence"/>
</dbReference>
<dbReference type="SUPFAM" id="SSF52540">
    <property type="entry name" value="P-loop containing nucleoside triphosphate hydrolases"/>
    <property type="match status" value="1"/>
</dbReference>
<accession>A0A6A2WGA1</accession>
<organism evidence="2 3">
    <name type="scientific">Hibiscus syriacus</name>
    <name type="common">Rose of Sharon</name>
    <dbReference type="NCBI Taxonomy" id="106335"/>
    <lineage>
        <taxon>Eukaryota</taxon>
        <taxon>Viridiplantae</taxon>
        <taxon>Streptophyta</taxon>
        <taxon>Embryophyta</taxon>
        <taxon>Tracheophyta</taxon>
        <taxon>Spermatophyta</taxon>
        <taxon>Magnoliopsida</taxon>
        <taxon>eudicotyledons</taxon>
        <taxon>Gunneridae</taxon>
        <taxon>Pentapetalae</taxon>
        <taxon>rosids</taxon>
        <taxon>malvids</taxon>
        <taxon>Malvales</taxon>
        <taxon>Malvaceae</taxon>
        <taxon>Malvoideae</taxon>
        <taxon>Hibiscus</taxon>
    </lineage>
</organism>
<evidence type="ECO:0000313" key="3">
    <source>
        <dbReference type="Proteomes" id="UP000436088"/>
    </source>
</evidence>
<dbReference type="PANTHER" id="PTHR43572">
    <property type="entry name" value="CHAPERONE PROTEIN CLPD, CHLOROPLASTIC"/>
    <property type="match status" value="1"/>
</dbReference>
<protein>
    <recommendedName>
        <fullName evidence="4">ATPase AAA-type core domain-containing protein</fullName>
    </recommendedName>
</protein>
<dbReference type="Gene3D" id="3.40.50.300">
    <property type="entry name" value="P-loop containing nucleotide triphosphate hydrolases"/>
    <property type="match status" value="1"/>
</dbReference>
<dbReference type="PANTHER" id="PTHR43572:SF38">
    <property type="entry name" value="PROTEIN SMAX1-LIKE 6"/>
    <property type="match status" value="1"/>
</dbReference>
<dbReference type="InterPro" id="IPR051650">
    <property type="entry name" value="SL_signaling_regulator"/>
</dbReference>
<evidence type="ECO:0008006" key="4">
    <source>
        <dbReference type="Google" id="ProtNLM"/>
    </source>
</evidence>
<dbReference type="EMBL" id="VEPZ02001762">
    <property type="protein sequence ID" value="KAE8656761.1"/>
    <property type="molecule type" value="Genomic_DNA"/>
</dbReference>
<name>A0A6A2WGA1_HIBSY</name>